<comment type="caution">
    <text evidence="1">The sequence shown here is derived from an EMBL/GenBank/DDBJ whole genome shotgun (WGS) entry which is preliminary data.</text>
</comment>
<dbReference type="Proteomes" id="UP000886998">
    <property type="component" value="Unassembled WGS sequence"/>
</dbReference>
<evidence type="ECO:0000313" key="2">
    <source>
        <dbReference type="Proteomes" id="UP000886998"/>
    </source>
</evidence>
<organism evidence="1 2">
    <name type="scientific">Trichonephila inaurata madagascariensis</name>
    <dbReference type="NCBI Taxonomy" id="2747483"/>
    <lineage>
        <taxon>Eukaryota</taxon>
        <taxon>Metazoa</taxon>
        <taxon>Ecdysozoa</taxon>
        <taxon>Arthropoda</taxon>
        <taxon>Chelicerata</taxon>
        <taxon>Arachnida</taxon>
        <taxon>Araneae</taxon>
        <taxon>Araneomorphae</taxon>
        <taxon>Entelegynae</taxon>
        <taxon>Araneoidea</taxon>
        <taxon>Nephilidae</taxon>
        <taxon>Trichonephila</taxon>
        <taxon>Trichonephila inaurata</taxon>
    </lineage>
</organism>
<protein>
    <submittedName>
        <fullName evidence="1">Uncharacterized protein</fullName>
    </submittedName>
</protein>
<sequence length="74" mass="8299">MWKEKVEGTKLAGFSGIKNSSPEFMQADEKLVCYWSSGIDSITEHCRMGSENKKKPGLTYCPTMSERVVAQEAH</sequence>
<proteinExistence type="predicted"/>
<reference evidence="1" key="1">
    <citation type="submission" date="2020-08" db="EMBL/GenBank/DDBJ databases">
        <title>Multicomponent nature underlies the extraordinary mechanical properties of spider dragline silk.</title>
        <authorList>
            <person name="Kono N."/>
            <person name="Nakamura H."/>
            <person name="Mori M."/>
            <person name="Yoshida Y."/>
            <person name="Ohtoshi R."/>
            <person name="Malay A.D."/>
            <person name="Moran D.A.P."/>
            <person name="Tomita M."/>
            <person name="Numata K."/>
            <person name="Arakawa K."/>
        </authorList>
    </citation>
    <scope>NUCLEOTIDE SEQUENCE</scope>
</reference>
<name>A0A8X6YMD5_9ARAC</name>
<gene>
    <name evidence="1" type="ORF">TNIN_447081</name>
</gene>
<accession>A0A8X6YMD5</accession>
<dbReference type="AlphaFoldDB" id="A0A8X6YMD5"/>
<dbReference type="EMBL" id="BMAV01021541">
    <property type="protein sequence ID" value="GFY75655.1"/>
    <property type="molecule type" value="Genomic_DNA"/>
</dbReference>
<evidence type="ECO:0000313" key="1">
    <source>
        <dbReference type="EMBL" id="GFY75655.1"/>
    </source>
</evidence>
<keyword evidence="2" id="KW-1185">Reference proteome</keyword>